<dbReference type="RefSeq" id="WP_149309729.1">
    <property type="nucleotide sequence ID" value="NZ_SRSD01000012.1"/>
</dbReference>
<evidence type="ECO:0000256" key="1">
    <source>
        <dbReference type="ARBA" id="ARBA00023125"/>
    </source>
</evidence>
<dbReference type="GO" id="GO:0003700">
    <property type="term" value="F:DNA-binding transcription factor activity"/>
    <property type="evidence" value="ECO:0007669"/>
    <property type="project" value="TreeGrafter"/>
</dbReference>
<name>A0A5A9X558_9BACT</name>
<dbReference type="PANTHER" id="PTHR46797">
    <property type="entry name" value="HTH-TYPE TRANSCRIPTIONAL REGULATOR"/>
    <property type="match status" value="1"/>
</dbReference>
<evidence type="ECO:0000313" key="3">
    <source>
        <dbReference type="EMBL" id="KAA0888126.1"/>
    </source>
</evidence>
<dbReference type="AlphaFoldDB" id="A0A5A9X558"/>
<accession>A0A5A9X558</accession>
<feature type="domain" description="HTH cro/C1-type" evidence="2">
    <location>
        <begin position="14"/>
        <end position="68"/>
    </location>
</feature>
<dbReference type="GO" id="GO:0005829">
    <property type="term" value="C:cytosol"/>
    <property type="evidence" value="ECO:0007669"/>
    <property type="project" value="TreeGrafter"/>
</dbReference>
<dbReference type="InterPro" id="IPR010982">
    <property type="entry name" value="Lambda_DNA-bd_dom_sf"/>
</dbReference>
<dbReference type="PANTHER" id="PTHR46797:SF1">
    <property type="entry name" value="METHYLPHOSPHONATE SYNTHASE"/>
    <property type="match status" value="1"/>
</dbReference>
<sequence length="114" mass="12928">MDQRDFQMMVGRQVRMHRKSQGLSQEGLAELADLHPTYISNIERGKVAASAYSFYKIAQALDIKVIDLFCLLDNGKTSDTEDSLVEIVSRIKQMDNVQRGLYLSAIKGMLPKYN</sequence>
<proteinExistence type="predicted"/>
<dbReference type="PROSITE" id="PS50943">
    <property type="entry name" value="HTH_CROC1"/>
    <property type="match status" value="1"/>
</dbReference>
<dbReference type="OrthoDB" id="9815697at2"/>
<evidence type="ECO:0000259" key="2">
    <source>
        <dbReference type="PROSITE" id="PS50943"/>
    </source>
</evidence>
<dbReference type="EMBL" id="SRSD01000012">
    <property type="protein sequence ID" value="KAA0888126.1"/>
    <property type="molecule type" value="Genomic_DNA"/>
</dbReference>
<dbReference type="SMART" id="SM00530">
    <property type="entry name" value="HTH_XRE"/>
    <property type="match status" value="1"/>
</dbReference>
<dbReference type="CDD" id="cd00093">
    <property type="entry name" value="HTH_XRE"/>
    <property type="match status" value="1"/>
</dbReference>
<dbReference type="InterPro" id="IPR050807">
    <property type="entry name" value="TransReg_Diox_bact_type"/>
</dbReference>
<dbReference type="SUPFAM" id="SSF47413">
    <property type="entry name" value="lambda repressor-like DNA-binding domains"/>
    <property type="match status" value="1"/>
</dbReference>
<dbReference type="Proteomes" id="UP000324298">
    <property type="component" value="Unassembled WGS sequence"/>
</dbReference>
<comment type="caution">
    <text evidence="3">The sequence shown here is derived from an EMBL/GenBank/DDBJ whole genome shotgun (WGS) entry which is preliminary data.</text>
</comment>
<keyword evidence="1" id="KW-0238">DNA-binding</keyword>
<dbReference type="GO" id="GO:0003677">
    <property type="term" value="F:DNA binding"/>
    <property type="evidence" value="ECO:0007669"/>
    <property type="project" value="UniProtKB-KW"/>
</dbReference>
<keyword evidence="4" id="KW-1185">Reference proteome</keyword>
<dbReference type="Pfam" id="PF01381">
    <property type="entry name" value="HTH_3"/>
    <property type="match status" value="1"/>
</dbReference>
<evidence type="ECO:0000313" key="4">
    <source>
        <dbReference type="Proteomes" id="UP000324298"/>
    </source>
</evidence>
<organism evidence="3 4">
    <name type="scientific">Oryzomonas rubra</name>
    <dbReference type="NCBI Taxonomy" id="2509454"/>
    <lineage>
        <taxon>Bacteria</taxon>
        <taxon>Pseudomonadati</taxon>
        <taxon>Thermodesulfobacteriota</taxon>
        <taxon>Desulfuromonadia</taxon>
        <taxon>Geobacterales</taxon>
        <taxon>Geobacteraceae</taxon>
        <taxon>Oryzomonas</taxon>
    </lineage>
</organism>
<dbReference type="Gene3D" id="1.10.260.40">
    <property type="entry name" value="lambda repressor-like DNA-binding domains"/>
    <property type="match status" value="1"/>
</dbReference>
<gene>
    <name evidence="3" type="ORF">ET418_17165</name>
</gene>
<reference evidence="3 4" key="1">
    <citation type="submission" date="2019-04" db="EMBL/GenBank/DDBJ databases">
        <title>Geobacter ruber sp. nov., ferric-reducing bacteria isolated from paddy soil.</title>
        <authorList>
            <person name="Xu Z."/>
            <person name="Masuda Y."/>
            <person name="Itoh H."/>
            <person name="Senoo K."/>
        </authorList>
    </citation>
    <scope>NUCLEOTIDE SEQUENCE [LARGE SCALE GENOMIC DNA]</scope>
    <source>
        <strain evidence="3 4">Red88</strain>
    </source>
</reference>
<dbReference type="InterPro" id="IPR001387">
    <property type="entry name" value="Cro/C1-type_HTH"/>
</dbReference>
<protein>
    <submittedName>
        <fullName evidence="3">XRE family transcriptional regulator</fullName>
    </submittedName>
</protein>